<reference evidence="3" key="1">
    <citation type="submission" date="2023-05" db="EMBL/GenBank/DDBJ databases">
        <title>High-quality long-read genome of Scophthalmus maximus.</title>
        <authorList>
            <person name="Lien S."/>
            <person name="Martinez P."/>
        </authorList>
    </citation>
    <scope>NUCLEOTIDE SEQUENCE [LARGE SCALE GENOMIC DNA]</scope>
</reference>
<keyword evidence="1" id="KW-1133">Transmembrane helix</keyword>
<feature type="transmembrane region" description="Helical" evidence="1">
    <location>
        <begin position="55"/>
        <end position="75"/>
    </location>
</feature>
<name>A0A8D2ZF58_SCOMX</name>
<evidence type="ECO:0000313" key="3">
    <source>
        <dbReference type="Ensembl" id="ENSSMAP00000001223.2"/>
    </source>
</evidence>
<evidence type="ECO:0008006" key="5">
    <source>
        <dbReference type="Google" id="ProtNLM"/>
    </source>
</evidence>
<dbReference type="GO" id="GO:0005184">
    <property type="term" value="F:neuropeptide hormone activity"/>
    <property type="evidence" value="ECO:0007669"/>
    <property type="project" value="TreeGrafter"/>
</dbReference>
<dbReference type="Pfam" id="PF15172">
    <property type="entry name" value="Prolactin_RP"/>
    <property type="match status" value="1"/>
</dbReference>
<evidence type="ECO:0000256" key="2">
    <source>
        <dbReference type="SAM" id="SignalP"/>
    </source>
</evidence>
<proteinExistence type="predicted"/>
<sequence>WDLGICLLFSCLFFFIRCSDPNIDASWYTGRGIRPVGRFGRRAAQRNKRLATLRLLLAMKRALLMKYIIIIIIIMKTPHI</sequence>
<dbReference type="GO" id="GO:0007631">
    <property type="term" value="P:feeding behavior"/>
    <property type="evidence" value="ECO:0007669"/>
    <property type="project" value="TreeGrafter"/>
</dbReference>
<feature type="signal peptide" evidence="2">
    <location>
        <begin position="1"/>
        <end position="18"/>
    </location>
</feature>
<dbReference type="InterPro" id="IPR026194">
    <property type="entry name" value="PrRP"/>
</dbReference>
<reference evidence="3" key="2">
    <citation type="submission" date="2025-08" db="UniProtKB">
        <authorList>
            <consortium name="Ensembl"/>
        </authorList>
    </citation>
    <scope>IDENTIFICATION</scope>
</reference>
<feature type="chain" id="PRO_5034617224" description="Prolactin-releasing peptide" evidence="2">
    <location>
        <begin position="19"/>
        <end position="80"/>
    </location>
</feature>
<dbReference type="AlphaFoldDB" id="A0A8D2ZF58"/>
<evidence type="ECO:0000256" key="1">
    <source>
        <dbReference type="SAM" id="Phobius"/>
    </source>
</evidence>
<dbReference type="PANTHER" id="PTHR17206:SF1">
    <property type="entry name" value="PROLACTIN-RELEASING PEPTIDE"/>
    <property type="match status" value="1"/>
</dbReference>
<protein>
    <recommendedName>
        <fullName evidence="5">Prolactin-releasing peptide</fullName>
    </recommendedName>
</protein>
<organism evidence="3 4">
    <name type="scientific">Scophthalmus maximus</name>
    <name type="common">Turbot</name>
    <name type="synonym">Psetta maxima</name>
    <dbReference type="NCBI Taxonomy" id="52904"/>
    <lineage>
        <taxon>Eukaryota</taxon>
        <taxon>Metazoa</taxon>
        <taxon>Chordata</taxon>
        <taxon>Craniata</taxon>
        <taxon>Vertebrata</taxon>
        <taxon>Euteleostomi</taxon>
        <taxon>Actinopterygii</taxon>
        <taxon>Neopterygii</taxon>
        <taxon>Teleostei</taxon>
        <taxon>Neoteleostei</taxon>
        <taxon>Acanthomorphata</taxon>
        <taxon>Carangaria</taxon>
        <taxon>Pleuronectiformes</taxon>
        <taxon>Pleuronectoidei</taxon>
        <taxon>Scophthalmidae</taxon>
        <taxon>Scophthalmus</taxon>
    </lineage>
</organism>
<keyword evidence="2" id="KW-0732">Signal</keyword>
<accession>A0A8D2ZF58</accession>
<dbReference type="GeneTree" id="ENSGT00940000177438"/>
<dbReference type="GO" id="GO:0043434">
    <property type="term" value="P:response to peptide hormone"/>
    <property type="evidence" value="ECO:0007669"/>
    <property type="project" value="TreeGrafter"/>
</dbReference>
<dbReference type="GO" id="GO:0007186">
    <property type="term" value="P:G protein-coupled receptor signaling pathway"/>
    <property type="evidence" value="ECO:0007669"/>
    <property type="project" value="TreeGrafter"/>
</dbReference>
<evidence type="ECO:0000313" key="4">
    <source>
        <dbReference type="Proteomes" id="UP000694558"/>
    </source>
</evidence>
<keyword evidence="1" id="KW-0472">Membrane</keyword>
<dbReference type="Ensembl" id="ENSSMAT00000001247.2">
    <property type="protein sequence ID" value="ENSSMAP00000001223.2"/>
    <property type="gene ID" value="ENSSMAG00000000758.2"/>
</dbReference>
<dbReference type="Proteomes" id="UP000694558">
    <property type="component" value="Chromosome 14"/>
</dbReference>
<keyword evidence="1" id="KW-0812">Transmembrane</keyword>
<dbReference type="GO" id="GO:0031861">
    <property type="term" value="F:prolactin-releasing peptide receptor binding"/>
    <property type="evidence" value="ECO:0007669"/>
    <property type="project" value="TreeGrafter"/>
</dbReference>
<dbReference type="PANTHER" id="PTHR17206">
    <property type="entry name" value="PROLACTIN-RELEASING PEPTIDE"/>
    <property type="match status" value="1"/>
</dbReference>